<feature type="transmembrane region" description="Helical" evidence="1">
    <location>
        <begin position="467"/>
        <end position="489"/>
    </location>
</feature>
<keyword evidence="1" id="KW-0472">Membrane</keyword>
<evidence type="ECO:0000313" key="2">
    <source>
        <dbReference type="EMBL" id="KAH9501073.1"/>
    </source>
</evidence>
<keyword evidence="1" id="KW-1133">Transmembrane helix</keyword>
<dbReference type="Proteomes" id="UP000790347">
    <property type="component" value="Unassembled WGS sequence"/>
</dbReference>
<feature type="transmembrane region" description="Helical" evidence="1">
    <location>
        <begin position="567"/>
        <end position="600"/>
    </location>
</feature>
<feature type="transmembrane region" description="Helical" evidence="1">
    <location>
        <begin position="131"/>
        <end position="149"/>
    </location>
</feature>
<evidence type="ECO:0000256" key="1">
    <source>
        <dbReference type="SAM" id="Phobius"/>
    </source>
</evidence>
<feature type="transmembrane region" description="Helical" evidence="1">
    <location>
        <begin position="896"/>
        <end position="917"/>
    </location>
</feature>
<feature type="transmembrane region" description="Helical" evidence="1">
    <location>
        <begin position="65"/>
        <end position="85"/>
    </location>
</feature>
<feature type="transmembrane region" description="Helical" evidence="1">
    <location>
        <begin position="1034"/>
        <end position="1051"/>
    </location>
</feature>
<feature type="transmembrane region" description="Helical" evidence="1">
    <location>
        <begin position="720"/>
        <end position="742"/>
    </location>
</feature>
<feature type="transmembrane region" description="Helical" evidence="1">
    <location>
        <begin position="814"/>
        <end position="840"/>
    </location>
</feature>
<sequence>MSTILKLIRKNLSLELIRHKYDGKIFELLYNDFDVLKWYNFRMNFSLWDYVNHCITKTIRSFKPAIMITSILWMAMFATIIMIIYPSNSVLIDLAIYEKMLNSNRGDLILIQIVVTFIILELLWIVFLIELLTYCSPLLLFLTIYLPNYERKMDVKMRKILIKFQAFSNFAVTFSYLNVIAIMTIIGVIVPFLCFELYMKSQINFIKFFTSIPFVIIMDMAIIFITERIKRLHNVSVLLIHYSHYSMERMFTNQFCHKYIILYSEIYRINQTAKTVLFALETISKSAIMIAAVFYSRQTKMSIVNTLFIFLMLLIFVFMNFVYSKIACIPSYNERCVQNLLHWLIRSQFHSKFKQIIRWRQSMKANLFVQAMANNRIGFTCGPLFHINKYKFFEMLLMNISWILLFHKQIKNLNLELIRHKYNGKIFELLYEDFKVFKWFNFRMNFSLFDYENRCLSKNFATFKPTIWLTSISWMTIFLSIFMIIYPSNSVLIDLTIYEKMLNSNRSDLILIQIVVTCIILELLWIVFLIELLTYRSQLLSFLTIDMPNYEHKIDIKMRQILIRFQAFANFAITFSYLYVIAIMTIIGVIVSFLCFGLYMKNQINFIKFFTSIPFVHIIDVVIIFITGQLFVSGKWAYFSLIFFKERIKRLHSISLSLIHYSHCSMERIFTNRFCHKYISLYSQIYRLNQTSKIILFALETLSKSAIMIAVVFYSRQTEISIVNTMFIFLLLLTFVFVNVAYSKIACLPSYNERCVQNLHHWLIRSQFHSKFKPIKRWRQSMKANLFVQAMVNNRFGFTCGPLFHINKYKFFELLLMNISWIILFHKQIILNMSLIFKIFKQNLSLLLPMQNHNEIITRMFNEELISTILLTFRLNFPLSDYYYHRVSINFKTFKPAFVITTISWLTISLFSSMIFFPNNQLLITTKHYEEMFKTPALNLLFSQLVIMFMILEYLSFFYMKETLMYRCSLIDLLAVDIPVQEKKFTTKMRQNLIKLFVLINFITTITYLNLIILMFTIGILMNYLYLPFYLDNRITMIQFSTCFLLSMLLVMKVISLAFQLCTSAKLFLLYLLFFTFRIKQLYRISFSIIIASLHSSYLAKKRFWFKFFHEYIILYDRIVRLNRSVKVALLIIELINKSFIISGCVFYSKQTGMSVVNAIFIMCAILTFILTNFAYSRIARIPEYNRKSAQNLLQWLSRSQFHNTKVNVSIKRIIELRQIIKSNLFVQTMTNNQLGFTCGHLFYITKYKYNELILMNISLILMFYKQN</sequence>
<feature type="transmembrane region" description="Helical" evidence="1">
    <location>
        <begin position="302"/>
        <end position="323"/>
    </location>
</feature>
<feature type="transmembrane region" description="Helical" evidence="1">
    <location>
        <begin position="694"/>
        <end position="714"/>
    </location>
</feature>
<accession>A0A922HQX5</accession>
<feature type="transmembrane region" description="Helical" evidence="1">
    <location>
        <begin position="1155"/>
        <end position="1176"/>
    </location>
</feature>
<feature type="transmembrane region" description="Helical" evidence="1">
    <location>
        <begin position="509"/>
        <end position="533"/>
    </location>
</feature>
<evidence type="ECO:0000313" key="3">
    <source>
        <dbReference type="Proteomes" id="UP000790347"/>
    </source>
</evidence>
<name>A0A922HQX5_DERFA</name>
<feature type="transmembrane region" description="Helical" evidence="1">
    <location>
        <begin position="937"/>
        <end position="960"/>
    </location>
</feature>
<gene>
    <name evidence="2" type="ORF">DERF_011942</name>
</gene>
<reference evidence="2" key="2">
    <citation type="journal article" date="2022" name="Res Sq">
        <title>Comparative Genomics Reveals Insights into the Divergent Evolution of Astigmatic Mites and Household Pest Adaptations.</title>
        <authorList>
            <person name="Xiong Q."/>
            <person name="Wan A.T.-Y."/>
            <person name="Liu X.-Y."/>
            <person name="Fung C.S.-H."/>
            <person name="Xiao X."/>
            <person name="Malainual N."/>
            <person name="Hou J."/>
            <person name="Wang L."/>
            <person name="Wang M."/>
            <person name="Yang K."/>
            <person name="Cui Y."/>
            <person name="Leung E."/>
            <person name="Nong W."/>
            <person name="Shin S.-K."/>
            <person name="Au S."/>
            <person name="Jeong K.Y."/>
            <person name="Chew F.T."/>
            <person name="Hui J."/>
            <person name="Leung T.F."/>
            <person name="Tungtrongchitr A."/>
            <person name="Zhong N."/>
            <person name="Liu Z."/>
            <person name="Tsui S."/>
        </authorList>
    </citation>
    <scope>NUCLEOTIDE SEQUENCE</scope>
    <source>
        <strain evidence="2">Derf</strain>
        <tissue evidence="2">Whole organism</tissue>
    </source>
</reference>
<dbReference type="EMBL" id="ASGP02000006">
    <property type="protein sequence ID" value="KAH9501073.1"/>
    <property type="molecule type" value="Genomic_DNA"/>
</dbReference>
<keyword evidence="1" id="KW-0812">Transmembrane</keyword>
<feature type="transmembrane region" description="Helical" evidence="1">
    <location>
        <begin position="1083"/>
        <end position="1100"/>
    </location>
</feature>
<dbReference type="AlphaFoldDB" id="A0A922HQX5"/>
<comment type="caution">
    <text evidence="2">The sequence shown here is derived from an EMBL/GenBank/DDBJ whole genome shotgun (WGS) entry which is preliminary data.</text>
</comment>
<proteinExistence type="predicted"/>
<organism evidence="2 3">
    <name type="scientific">Dermatophagoides farinae</name>
    <name type="common">American house dust mite</name>
    <dbReference type="NCBI Taxonomy" id="6954"/>
    <lineage>
        <taxon>Eukaryota</taxon>
        <taxon>Metazoa</taxon>
        <taxon>Ecdysozoa</taxon>
        <taxon>Arthropoda</taxon>
        <taxon>Chelicerata</taxon>
        <taxon>Arachnida</taxon>
        <taxon>Acari</taxon>
        <taxon>Acariformes</taxon>
        <taxon>Sarcoptiformes</taxon>
        <taxon>Astigmata</taxon>
        <taxon>Psoroptidia</taxon>
        <taxon>Analgoidea</taxon>
        <taxon>Pyroglyphidae</taxon>
        <taxon>Dermatophagoidinae</taxon>
        <taxon>Dermatophagoides</taxon>
    </lineage>
</organism>
<protein>
    <submittedName>
        <fullName evidence="2">Uncharacterized protein</fullName>
    </submittedName>
</protein>
<feature type="transmembrane region" description="Helical" evidence="1">
    <location>
        <begin position="170"/>
        <end position="193"/>
    </location>
</feature>
<keyword evidence="3" id="KW-1185">Reference proteome</keyword>
<feature type="transmembrane region" description="Helical" evidence="1">
    <location>
        <begin position="615"/>
        <end position="644"/>
    </location>
</feature>
<reference evidence="2" key="1">
    <citation type="submission" date="2013-05" db="EMBL/GenBank/DDBJ databases">
        <authorList>
            <person name="Yim A.K.Y."/>
            <person name="Chan T.F."/>
            <person name="Ji K.M."/>
            <person name="Liu X.Y."/>
            <person name="Zhou J.W."/>
            <person name="Li R.Q."/>
            <person name="Yang K.Y."/>
            <person name="Li J."/>
            <person name="Li M."/>
            <person name="Law P.T.W."/>
            <person name="Wu Y.L."/>
            <person name="Cai Z.L."/>
            <person name="Qin H."/>
            <person name="Bao Y."/>
            <person name="Leung R.K.K."/>
            <person name="Ng P.K.S."/>
            <person name="Zou J."/>
            <person name="Zhong X.J."/>
            <person name="Ran P.X."/>
            <person name="Zhong N.S."/>
            <person name="Liu Z.G."/>
            <person name="Tsui S.K.W."/>
        </authorList>
    </citation>
    <scope>NUCLEOTIDE SEQUENCE</scope>
    <source>
        <strain evidence="2">Derf</strain>
        <tissue evidence="2">Whole organism</tissue>
    </source>
</reference>
<feature type="transmembrane region" description="Helical" evidence="1">
    <location>
        <begin position="993"/>
        <end position="1022"/>
    </location>
</feature>
<feature type="transmembrane region" description="Helical" evidence="1">
    <location>
        <begin position="205"/>
        <end position="225"/>
    </location>
</feature>